<feature type="chain" id="PRO_5002490426" description="Sialidase domain-containing protein" evidence="1">
    <location>
        <begin position="22"/>
        <end position="367"/>
    </location>
</feature>
<dbReference type="CDD" id="cd15482">
    <property type="entry name" value="Sialidase_non-viral"/>
    <property type="match status" value="1"/>
</dbReference>
<dbReference type="Pfam" id="PF02012">
    <property type="entry name" value="BNR"/>
    <property type="match status" value="1"/>
</dbReference>
<dbReference type="RefSeq" id="WP_007658805.1">
    <property type="nucleotide sequence ID" value="NZ_KQ033912.1"/>
</dbReference>
<dbReference type="HOGENOM" id="CLU_727379_0_0_10"/>
<dbReference type="PATRIC" id="fig|927665.4.peg.66"/>
<reference evidence="3 4" key="1">
    <citation type="submission" date="2013-04" db="EMBL/GenBank/DDBJ databases">
        <title>The Genome Sequence of Parabacteroides goldsteinii DSM 19448.</title>
        <authorList>
            <consortium name="The Broad Institute Genomics Platform"/>
            <person name="Earl A."/>
            <person name="Ward D."/>
            <person name="Feldgarden M."/>
            <person name="Gevers D."/>
            <person name="Martens E."/>
            <person name="Sakamoto M."/>
            <person name="Benno Y."/>
            <person name="Song Y."/>
            <person name="Liu C."/>
            <person name="Lee J."/>
            <person name="Bolanos M."/>
            <person name="Vaisanen M.L."/>
            <person name="Finegold S.M."/>
            <person name="Walker B."/>
            <person name="Young S."/>
            <person name="Zeng Q."/>
            <person name="Gargeya S."/>
            <person name="Fitzgerald M."/>
            <person name="Haas B."/>
            <person name="Abouelleil A."/>
            <person name="Allen A.W."/>
            <person name="Alvarado L."/>
            <person name="Arachchi H.M."/>
            <person name="Berlin A.M."/>
            <person name="Chapman S.B."/>
            <person name="Gainer-Dewar J."/>
            <person name="Goldberg J."/>
            <person name="Griggs A."/>
            <person name="Gujja S."/>
            <person name="Hansen M."/>
            <person name="Howarth C."/>
            <person name="Imamovic A."/>
            <person name="Ireland A."/>
            <person name="Larimer J."/>
            <person name="McCowan C."/>
            <person name="Murphy C."/>
            <person name="Pearson M."/>
            <person name="Poon T.W."/>
            <person name="Priest M."/>
            <person name="Roberts A."/>
            <person name="Saif S."/>
            <person name="Shea T."/>
            <person name="Sisk P."/>
            <person name="Sykes S."/>
            <person name="Wortman J."/>
            <person name="Nusbaum C."/>
            <person name="Birren B."/>
        </authorList>
    </citation>
    <scope>NUCLEOTIDE SEQUENCE [LARGE SCALE GENOMIC DNA]</scope>
    <source>
        <strain evidence="3 4">DSM 19448</strain>
    </source>
</reference>
<protein>
    <recommendedName>
        <fullName evidence="2">Sialidase domain-containing protein</fullName>
    </recommendedName>
</protein>
<organism evidence="3 4">
    <name type="scientific">Parabacteroides goldsteinii DSM 19448 = WAL 12034</name>
    <dbReference type="NCBI Taxonomy" id="927665"/>
    <lineage>
        <taxon>Bacteria</taxon>
        <taxon>Pseudomonadati</taxon>
        <taxon>Bacteroidota</taxon>
        <taxon>Bacteroidia</taxon>
        <taxon>Bacteroidales</taxon>
        <taxon>Tannerellaceae</taxon>
        <taxon>Parabacteroides</taxon>
    </lineage>
</organism>
<keyword evidence="1" id="KW-0732">Signal</keyword>
<dbReference type="GeneID" id="69981309"/>
<name>A0A0F5JQC8_9BACT</name>
<feature type="domain" description="Sialidase" evidence="2">
    <location>
        <begin position="57"/>
        <end position="201"/>
    </location>
</feature>
<dbReference type="AlphaFoldDB" id="A0A0F5JQC8"/>
<dbReference type="Proteomes" id="UP000033047">
    <property type="component" value="Unassembled WGS sequence"/>
</dbReference>
<dbReference type="PANTHER" id="PTHR43752">
    <property type="entry name" value="BNR/ASP-BOX REPEAT FAMILY PROTEIN"/>
    <property type="match status" value="1"/>
</dbReference>
<dbReference type="Pfam" id="PF13088">
    <property type="entry name" value="BNR_2"/>
    <property type="match status" value="1"/>
</dbReference>
<dbReference type="InterPro" id="IPR036278">
    <property type="entry name" value="Sialidase_sf"/>
</dbReference>
<evidence type="ECO:0000259" key="2">
    <source>
        <dbReference type="Pfam" id="PF13088"/>
    </source>
</evidence>
<dbReference type="InterPro" id="IPR002860">
    <property type="entry name" value="BNR_rpt"/>
</dbReference>
<dbReference type="STRING" id="927665.HMPREF1535_00072"/>
<proteinExistence type="predicted"/>
<dbReference type="Gene3D" id="2.120.10.10">
    <property type="match status" value="1"/>
</dbReference>
<gene>
    <name evidence="3" type="ORF">HMPREF1535_00072</name>
</gene>
<evidence type="ECO:0000313" key="3">
    <source>
        <dbReference type="EMBL" id="KKB59800.1"/>
    </source>
</evidence>
<evidence type="ECO:0000313" key="4">
    <source>
        <dbReference type="Proteomes" id="UP000033047"/>
    </source>
</evidence>
<dbReference type="InterPro" id="IPR011040">
    <property type="entry name" value="Sialidase"/>
</dbReference>
<dbReference type="PANTHER" id="PTHR43752:SF2">
    <property type="entry name" value="BNR_ASP-BOX REPEAT FAMILY PROTEIN"/>
    <property type="match status" value="1"/>
</dbReference>
<accession>A0A0F5JQC8</accession>
<evidence type="ECO:0000256" key="1">
    <source>
        <dbReference type="SAM" id="SignalP"/>
    </source>
</evidence>
<sequence>MKKGLLLFQTLLLGSVLPVMAQQVKPNLPWVDISSDRGRQIVLSEGTPELYNGHPTTVMLDDNKTIYCTWSFDHGGDAGLLAVSKDSGLTWTKQAVPEDWSTMRNCPSIYNLKDKKGKERLFVFCGQPDMPMTYSEDGGKSWSPVKRLGKPCVMAFSSIIQLKNGDYLGLYHRGLNDQDRPPLTLWQSISHDGGLTWEESTLVGEMEGRAPCEPCVIRSEDGKRLICIARENKRVGNSLMMVSTDEGQTWSALQETPWGLTGDRHVIKYAPDGRLVAVFRDMAPGSPTKGHFVAWVGHEKDLREGTSGQYKIKLLHSYAGSDCGYPGLEILPDGTIIAITYIKMSPGKAKHSIVEVRFKLDETDVKL</sequence>
<dbReference type="SUPFAM" id="SSF50939">
    <property type="entry name" value="Sialidases"/>
    <property type="match status" value="1"/>
</dbReference>
<dbReference type="EMBL" id="AQHV01000001">
    <property type="protein sequence ID" value="KKB59800.1"/>
    <property type="molecule type" value="Genomic_DNA"/>
</dbReference>
<comment type="caution">
    <text evidence="3">The sequence shown here is derived from an EMBL/GenBank/DDBJ whole genome shotgun (WGS) entry which is preliminary data.</text>
</comment>
<feature type="signal peptide" evidence="1">
    <location>
        <begin position="1"/>
        <end position="21"/>
    </location>
</feature>